<reference evidence="1 2" key="1">
    <citation type="journal article" date="2018" name="Gigascience">
        <title>Genomes of trombidid mites reveal novel predicted allergens and laterally-transferred genes associated with secondary metabolism.</title>
        <authorList>
            <person name="Dong X."/>
            <person name="Chaisiri K."/>
            <person name="Xia D."/>
            <person name="Armstrong S.D."/>
            <person name="Fang Y."/>
            <person name="Donnelly M.J."/>
            <person name="Kadowaki T."/>
            <person name="McGarry J.W."/>
            <person name="Darby A.C."/>
            <person name="Makepeace B.L."/>
        </authorList>
    </citation>
    <scope>NUCLEOTIDE SEQUENCE [LARGE SCALE GENOMIC DNA]</scope>
    <source>
        <strain evidence="1">UoL-WK</strain>
    </source>
</reference>
<organism evidence="1 2">
    <name type="scientific">Dinothrombium tinctorium</name>
    <dbReference type="NCBI Taxonomy" id="1965070"/>
    <lineage>
        <taxon>Eukaryota</taxon>
        <taxon>Metazoa</taxon>
        <taxon>Ecdysozoa</taxon>
        <taxon>Arthropoda</taxon>
        <taxon>Chelicerata</taxon>
        <taxon>Arachnida</taxon>
        <taxon>Acari</taxon>
        <taxon>Acariformes</taxon>
        <taxon>Trombidiformes</taxon>
        <taxon>Prostigmata</taxon>
        <taxon>Anystina</taxon>
        <taxon>Parasitengona</taxon>
        <taxon>Trombidioidea</taxon>
        <taxon>Trombidiidae</taxon>
        <taxon>Dinothrombium</taxon>
    </lineage>
</organism>
<keyword evidence="2" id="KW-1185">Reference proteome</keyword>
<gene>
    <name evidence="1" type="ORF">B4U79_16983</name>
</gene>
<comment type="caution">
    <text evidence="1">The sequence shown here is derived from an EMBL/GenBank/DDBJ whole genome shotgun (WGS) entry which is preliminary data.</text>
</comment>
<dbReference type="SUPFAM" id="SSF54001">
    <property type="entry name" value="Cysteine proteinases"/>
    <property type="match status" value="1"/>
</dbReference>
<evidence type="ECO:0000313" key="2">
    <source>
        <dbReference type="Proteomes" id="UP000285301"/>
    </source>
</evidence>
<dbReference type="InterPro" id="IPR038765">
    <property type="entry name" value="Papain-like_cys_pep_sf"/>
</dbReference>
<dbReference type="AlphaFoldDB" id="A0A443Q9L5"/>
<evidence type="ECO:0000313" key="1">
    <source>
        <dbReference type="EMBL" id="RWR99703.1"/>
    </source>
</evidence>
<dbReference type="EMBL" id="NCKU01013934">
    <property type="protein sequence ID" value="RWR99703.1"/>
    <property type="molecule type" value="Genomic_DNA"/>
</dbReference>
<protein>
    <submittedName>
        <fullName evidence="1">Uncharacterized protein</fullName>
    </submittedName>
</protein>
<dbReference type="OrthoDB" id="6416897at2759"/>
<sequence length="177" mass="19562">MKYQEGGFIPLIGALAPLLKIVESAVLAGAASAGAKILTNKIIGQGTRIIGNEYDGNGTRIIGKKYNGEECGIINIDTIPGKFGGTHWVAYYNHPSNKYFEFFDSFGIGPAEEIKQYLLTSGKKIKYNSFEIQNPLSVACGFYCITYILDRYKGVSQYEAIHKYSNNNTILNDDILR</sequence>
<dbReference type="Gene3D" id="3.40.395.10">
    <property type="entry name" value="Adenoviral Proteinase, Chain A"/>
    <property type="match status" value="1"/>
</dbReference>
<proteinExistence type="predicted"/>
<accession>A0A443Q9L5</accession>
<name>A0A443Q9L5_9ACAR</name>
<dbReference type="Proteomes" id="UP000285301">
    <property type="component" value="Unassembled WGS sequence"/>
</dbReference>